<evidence type="ECO:0000313" key="9">
    <source>
        <dbReference type="EMBL" id="GHE02766.1"/>
    </source>
</evidence>
<dbReference type="GO" id="GO:0000976">
    <property type="term" value="F:transcription cis-regulatory region binding"/>
    <property type="evidence" value="ECO:0007669"/>
    <property type="project" value="TreeGrafter"/>
</dbReference>
<comment type="caution">
    <text evidence="9">The sequence shown here is derived from an EMBL/GenBank/DDBJ whole genome shotgun (WGS) entry which is preliminary data.</text>
</comment>
<dbReference type="GO" id="GO:2000143">
    <property type="term" value="P:negative regulation of DNA-templated transcription initiation"/>
    <property type="evidence" value="ECO:0007669"/>
    <property type="project" value="TreeGrafter"/>
</dbReference>
<comment type="similarity">
    <text evidence="7">Belongs to the MraZ family.</text>
</comment>
<evidence type="ECO:0000256" key="1">
    <source>
        <dbReference type="ARBA" id="ARBA00013860"/>
    </source>
</evidence>
<comment type="subcellular location">
    <subcellularLocation>
        <location evidence="7">Cytoplasm</location>
        <location evidence="7">Nucleoid</location>
    </subcellularLocation>
</comment>
<dbReference type="PANTHER" id="PTHR34701:SF1">
    <property type="entry name" value="TRANSCRIPTIONAL REGULATOR MRAZ"/>
    <property type="match status" value="1"/>
</dbReference>
<dbReference type="AlphaFoldDB" id="A0AAN4UT18"/>
<feature type="domain" description="SpoVT-AbrB" evidence="8">
    <location>
        <begin position="14"/>
        <end position="57"/>
    </location>
</feature>
<evidence type="ECO:0000256" key="4">
    <source>
        <dbReference type="ARBA" id="ARBA00023015"/>
    </source>
</evidence>
<dbReference type="InterPro" id="IPR038619">
    <property type="entry name" value="MraZ_sf"/>
</dbReference>
<dbReference type="PANTHER" id="PTHR34701">
    <property type="entry name" value="TRANSCRIPTIONAL REGULATOR MRAZ"/>
    <property type="match status" value="1"/>
</dbReference>
<feature type="domain" description="SpoVT-AbrB" evidence="8">
    <location>
        <begin position="98"/>
        <end position="141"/>
    </location>
</feature>
<reference evidence="9" key="1">
    <citation type="journal article" date="2014" name="Int. J. Syst. Evol. Microbiol.">
        <title>Complete genome sequence of Corynebacterium casei LMG S-19264T (=DSM 44701T), isolated from a smear-ripened cheese.</title>
        <authorList>
            <consortium name="US DOE Joint Genome Institute (JGI-PGF)"/>
            <person name="Walter F."/>
            <person name="Albersmeier A."/>
            <person name="Kalinowski J."/>
            <person name="Ruckert C."/>
        </authorList>
    </citation>
    <scope>NUCLEOTIDE SEQUENCE</scope>
    <source>
        <strain evidence="9">CGMCC 1.10859</strain>
    </source>
</reference>
<evidence type="ECO:0000313" key="10">
    <source>
        <dbReference type="Proteomes" id="UP000634647"/>
    </source>
</evidence>
<dbReference type="EMBL" id="BNAB01000010">
    <property type="protein sequence ID" value="GHE02766.1"/>
    <property type="molecule type" value="Genomic_DNA"/>
</dbReference>
<comment type="subunit">
    <text evidence="7">Forms oligomers.</text>
</comment>
<sequence>MKGREQVARKFVGRFEQKVDGKGRVSIPASFRRVIETSDPAWTPGARPTLNIAYGEDGRPYLEGYSVEGLSEMHDQIDQLPPGSDAREVMEDLYYSCVQEFAVDDDGRIVLSKDLRDRIGIDGEALFLAKGNRFEIWAPEVHKTRRASRTREFLASQGEDFNPHALLAAAKGQG</sequence>
<evidence type="ECO:0000256" key="7">
    <source>
        <dbReference type="HAMAP-Rule" id="MF_01008"/>
    </source>
</evidence>
<dbReference type="GO" id="GO:0009295">
    <property type="term" value="C:nucleoid"/>
    <property type="evidence" value="ECO:0007669"/>
    <property type="project" value="UniProtKB-SubCell"/>
</dbReference>
<evidence type="ECO:0000256" key="5">
    <source>
        <dbReference type="ARBA" id="ARBA00023125"/>
    </source>
</evidence>
<dbReference type="GO" id="GO:0003700">
    <property type="term" value="F:DNA-binding transcription factor activity"/>
    <property type="evidence" value="ECO:0007669"/>
    <property type="project" value="UniProtKB-UniRule"/>
</dbReference>
<dbReference type="InterPro" id="IPR035642">
    <property type="entry name" value="MraZ_N"/>
</dbReference>
<dbReference type="Gene3D" id="3.40.1550.20">
    <property type="entry name" value="Transcriptional regulator MraZ domain"/>
    <property type="match status" value="1"/>
</dbReference>
<keyword evidence="2 7" id="KW-0963">Cytoplasm</keyword>
<organism evidence="9 10">
    <name type="scientific">Allgaiera indica</name>
    <dbReference type="NCBI Taxonomy" id="765699"/>
    <lineage>
        <taxon>Bacteria</taxon>
        <taxon>Pseudomonadati</taxon>
        <taxon>Pseudomonadota</taxon>
        <taxon>Alphaproteobacteria</taxon>
        <taxon>Rhodobacterales</taxon>
        <taxon>Paracoccaceae</taxon>
        <taxon>Allgaiera</taxon>
    </lineage>
</organism>
<dbReference type="InterPro" id="IPR007159">
    <property type="entry name" value="SpoVT-AbrB_dom"/>
</dbReference>
<dbReference type="PROSITE" id="PS51740">
    <property type="entry name" value="SPOVT_ABRB"/>
    <property type="match status" value="2"/>
</dbReference>
<keyword evidence="5 7" id="KW-0238">DNA-binding</keyword>
<dbReference type="InterPro" id="IPR035644">
    <property type="entry name" value="MraZ_C"/>
</dbReference>
<dbReference type="Proteomes" id="UP000634647">
    <property type="component" value="Unassembled WGS sequence"/>
</dbReference>
<keyword evidence="6 7" id="KW-0804">Transcription</keyword>
<dbReference type="CDD" id="cd16320">
    <property type="entry name" value="MraZ_N"/>
    <property type="match status" value="1"/>
</dbReference>
<gene>
    <name evidence="7 9" type="primary">mraZ</name>
    <name evidence="9" type="ORF">GCM10008024_23600</name>
</gene>
<name>A0AAN4UT18_9RHOB</name>
<dbReference type="InterPro" id="IPR003444">
    <property type="entry name" value="MraZ"/>
</dbReference>
<evidence type="ECO:0000256" key="3">
    <source>
        <dbReference type="ARBA" id="ARBA00022737"/>
    </source>
</evidence>
<keyword evidence="3" id="KW-0677">Repeat</keyword>
<accession>A0AAN4UT18</accession>
<proteinExistence type="inferred from homology"/>
<evidence type="ECO:0000259" key="8">
    <source>
        <dbReference type="PROSITE" id="PS51740"/>
    </source>
</evidence>
<dbReference type="SUPFAM" id="SSF89447">
    <property type="entry name" value="AbrB/MazE/MraZ-like"/>
    <property type="match status" value="1"/>
</dbReference>
<protein>
    <recommendedName>
        <fullName evidence="1 7">Transcriptional regulator MraZ</fullName>
    </recommendedName>
</protein>
<dbReference type="HAMAP" id="MF_01008">
    <property type="entry name" value="MraZ"/>
    <property type="match status" value="1"/>
</dbReference>
<evidence type="ECO:0000256" key="6">
    <source>
        <dbReference type="ARBA" id="ARBA00023163"/>
    </source>
</evidence>
<reference evidence="9" key="2">
    <citation type="submission" date="2023-06" db="EMBL/GenBank/DDBJ databases">
        <authorList>
            <person name="Sun Q."/>
            <person name="Zhou Y."/>
        </authorList>
    </citation>
    <scope>NUCLEOTIDE SEQUENCE</scope>
    <source>
        <strain evidence="9">CGMCC 1.10859</strain>
    </source>
</reference>
<dbReference type="GO" id="GO:0005737">
    <property type="term" value="C:cytoplasm"/>
    <property type="evidence" value="ECO:0007669"/>
    <property type="project" value="UniProtKB-UniRule"/>
</dbReference>
<keyword evidence="4 7" id="KW-0805">Transcription regulation</keyword>
<dbReference type="InterPro" id="IPR037914">
    <property type="entry name" value="SpoVT-AbrB_sf"/>
</dbReference>
<dbReference type="CDD" id="cd16321">
    <property type="entry name" value="MraZ_C"/>
    <property type="match status" value="1"/>
</dbReference>
<dbReference type="InterPro" id="IPR020603">
    <property type="entry name" value="MraZ_dom"/>
</dbReference>
<dbReference type="Pfam" id="PF02381">
    <property type="entry name" value="MraZ"/>
    <property type="match status" value="1"/>
</dbReference>
<evidence type="ECO:0000256" key="2">
    <source>
        <dbReference type="ARBA" id="ARBA00022490"/>
    </source>
</evidence>